<evidence type="ECO:0000256" key="1">
    <source>
        <dbReference type="ARBA" id="ARBA00022670"/>
    </source>
</evidence>
<gene>
    <name evidence="9" type="ORF">GCM10023143_33530</name>
</gene>
<dbReference type="Proteomes" id="UP001501207">
    <property type="component" value="Unassembled WGS sequence"/>
</dbReference>
<name>A0ABP8G974_9BACT</name>
<keyword evidence="10" id="KW-1185">Reference proteome</keyword>
<dbReference type="Gene3D" id="3.30.2010.10">
    <property type="entry name" value="Metalloproteases ('zincins'), catalytic domain"/>
    <property type="match status" value="1"/>
</dbReference>
<evidence type="ECO:0000256" key="5">
    <source>
        <dbReference type="ARBA" id="ARBA00023049"/>
    </source>
</evidence>
<keyword evidence="7" id="KW-0732">Signal</keyword>
<comment type="caution">
    <text evidence="9">The sequence shown here is derived from an EMBL/GenBank/DDBJ whole genome shotgun (WGS) entry which is preliminary data.</text>
</comment>
<sequence length="268" mass="29522">MKRAFTSLALCALLCGACTRVPITGRSQLNLIPESTMDQMAVEQYRSFLSQNKAVSSNSSRDASMVQRVGSRIAGAVTQYLRTNGAADRVSDYKWEFNLVENKEVNAWCMPGGKVVVYTGILPVTKDETSLAIVLGHEIAHAIARHSNERMSQQLGLQGLQMLGDAALMKKDSRYVNTFDQLFGIGTQVGVTLPHSRAQESEADHLGLIFAAMAGYDPRQAVPFWQRMATLGGGSKVPVYLSDHPDDATRIAQIQKWVPEAMKYYKPH</sequence>
<evidence type="ECO:0000256" key="4">
    <source>
        <dbReference type="ARBA" id="ARBA00022833"/>
    </source>
</evidence>
<evidence type="ECO:0000256" key="7">
    <source>
        <dbReference type="SAM" id="SignalP"/>
    </source>
</evidence>
<dbReference type="Pfam" id="PF01435">
    <property type="entry name" value="Peptidase_M48"/>
    <property type="match status" value="1"/>
</dbReference>
<keyword evidence="3 6" id="KW-0378">Hydrolase</keyword>
<evidence type="ECO:0000259" key="8">
    <source>
        <dbReference type="Pfam" id="PF01435"/>
    </source>
</evidence>
<evidence type="ECO:0000256" key="3">
    <source>
        <dbReference type="ARBA" id="ARBA00022801"/>
    </source>
</evidence>
<protein>
    <submittedName>
        <fullName evidence="9">M48 family metallopeptidase</fullName>
    </submittedName>
</protein>
<evidence type="ECO:0000256" key="2">
    <source>
        <dbReference type="ARBA" id="ARBA00022723"/>
    </source>
</evidence>
<feature type="chain" id="PRO_5045038666" evidence="7">
    <location>
        <begin position="18"/>
        <end position="268"/>
    </location>
</feature>
<dbReference type="RefSeq" id="WP_344981537.1">
    <property type="nucleotide sequence ID" value="NZ_BAABFN010000022.1"/>
</dbReference>
<evidence type="ECO:0000313" key="10">
    <source>
        <dbReference type="Proteomes" id="UP001501207"/>
    </source>
</evidence>
<feature type="domain" description="Peptidase M48" evidence="8">
    <location>
        <begin position="89"/>
        <end position="257"/>
    </location>
</feature>
<feature type="signal peptide" evidence="7">
    <location>
        <begin position="1"/>
        <end position="17"/>
    </location>
</feature>
<comment type="cofactor">
    <cofactor evidence="6">
        <name>Zn(2+)</name>
        <dbReference type="ChEBI" id="CHEBI:29105"/>
    </cofactor>
    <text evidence="6">Binds 1 zinc ion per subunit.</text>
</comment>
<comment type="similarity">
    <text evidence="6">Belongs to the peptidase M48 family.</text>
</comment>
<evidence type="ECO:0000256" key="6">
    <source>
        <dbReference type="RuleBase" id="RU003983"/>
    </source>
</evidence>
<keyword evidence="4 6" id="KW-0862">Zinc</keyword>
<accession>A0ABP8G974</accession>
<dbReference type="CDD" id="cd07331">
    <property type="entry name" value="M48C_Oma1_like"/>
    <property type="match status" value="1"/>
</dbReference>
<dbReference type="InterPro" id="IPR001915">
    <property type="entry name" value="Peptidase_M48"/>
</dbReference>
<keyword evidence="2" id="KW-0479">Metal-binding</keyword>
<reference evidence="10" key="1">
    <citation type="journal article" date="2019" name="Int. J. Syst. Evol. Microbiol.">
        <title>The Global Catalogue of Microorganisms (GCM) 10K type strain sequencing project: providing services to taxonomists for standard genome sequencing and annotation.</title>
        <authorList>
            <consortium name="The Broad Institute Genomics Platform"/>
            <consortium name="The Broad Institute Genome Sequencing Center for Infectious Disease"/>
            <person name="Wu L."/>
            <person name="Ma J."/>
        </authorList>
    </citation>
    <scope>NUCLEOTIDE SEQUENCE [LARGE SCALE GENOMIC DNA]</scope>
    <source>
        <strain evidence="10">JCM 17664</strain>
    </source>
</reference>
<evidence type="ECO:0000313" key="9">
    <source>
        <dbReference type="EMBL" id="GAA4319825.1"/>
    </source>
</evidence>
<organism evidence="9 10">
    <name type="scientific">Compostibacter hankyongensis</name>
    <dbReference type="NCBI Taxonomy" id="1007089"/>
    <lineage>
        <taxon>Bacteria</taxon>
        <taxon>Pseudomonadati</taxon>
        <taxon>Bacteroidota</taxon>
        <taxon>Chitinophagia</taxon>
        <taxon>Chitinophagales</taxon>
        <taxon>Chitinophagaceae</taxon>
        <taxon>Compostibacter</taxon>
    </lineage>
</organism>
<dbReference type="PANTHER" id="PTHR22726:SF1">
    <property type="entry name" value="METALLOENDOPEPTIDASE OMA1, MITOCHONDRIAL"/>
    <property type="match status" value="1"/>
</dbReference>
<proteinExistence type="inferred from homology"/>
<dbReference type="PANTHER" id="PTHR22726">
    <property type="entry name" value="METALLOENDOPEPTIDASE OMA1"/>
    <property type="match status" value="1"/>
</dbReference>
<keyword evidence="5 6" id="KW-0482">Metalloprotease</keyword>
<keyword evidence="1 6" id="KW-0645">Protease</keyword>
<dbReference type="InterPro" id="IPR051156">
    <property type="entry name" value="Mito/Outer_Membr_Metalloprot"/>
</dbReference>
<dbReference type="EMBL" id="BAABFN010000022">
    <property type="protein sequence ID" value="GAA4319825.1"/>
    <property type="molecule type" value="Genomic_DNA"/>
</dbReference>